<evidence type="ECO:0000313" key="2">
    <source>
        <dbReference type="EMBL" id="KAA1069656.1"/>
    </source>
</evidence>
<dbReference type="OrthoDB" id="10349290at2759"/>
<evidence type="ECO:0000313" key="3">
    <source>
        <dbReference type="Proteomes" id="UP000324748"/>
    </source>
</evidence>
<keyword evidence="3" id="KW-1185">Reference proteome</keyword>
<gene>
    <name evidence="2" type="ORF">PGT21_030899</name>
</gene>
<comment type="caution">
    <text evidence="2">The sequence shown here is derived from an EMBL/GenBank/DDBJ whole genome shotgun (WGS) entry which is preliminary data.</text>
</comment>
<accession>A0A5B0M007</accession>
<sequence length="156" mass="17475">MPYRLLLFELKLATISQMEGEQLEIKTPYKVPIRPSTNLTSPSLWRVGTFGVADIWSAAPPLCPSLGRFGSRRAQAADLPNQLIQFHRFSGRYTPELHASPAPFDGEAAQARAFRVRVCTAFLRPDPAYPPPKSGTQQMSEKATRKLTQPWTHFPP</sequence>
<proteinExistence type="predicted"/>
<reference evidence="2 3" key="1">
    <citation type="submission" date="2019-05" db="EMBL/GenBank/DDBJ databases">
        <title>Emergence of the Ug99 lineage of the wheat stem rust pathogen through somatic hybridization.</title>
        <authorList>
            <person name="Li F."/>
            <person name="Upadhyaya N.M."/>
            <person name="Sperschneider J."/>
            <person name="Matny O."/>
            <person name="Nguyen-Phuc H."/>
            <person name="Mago R."/>
            <person name="Raley C."/>
            <person name="Miller M.E."/>
            <person name="Silverstein K.A.T."/>
            <person name="Henningsen E."/>
            <person name="Hirsch C.D."/>
            <person name="Visser B."/>
            <person name="Pretorius Z.A."/>
            <person name="Steffenson B.J."/>
            <person name="Schwessinger B."/>
            <person name="Dodds P.N."/>
            <person name="Figueroa M."/>
        </authorList>
    </citation>
    <scope>NUCLEOTIDE SEQUENCE [LARGE SCALE GENOMIC DNA]</scope>
    <source>
        <strain evidence="2">21-0</strain>
    </source>
</reference>
<dbReference type="Proteomes" id="UP000324748">
    <property type="component" value="Unassembled WGS sequence"/>
</dbReference>
<feature type="region of interest" description="Disordered" evidence="1">
    <location>
        <begin position="127"/>
        <end position="156"/>
    </location>
</feature>
<protein>
    <submittedName>
        <fullName evidence="2">Uncharacterized protein</fullName>
    </submittedName>
</protein>
<evidence type="ECO:0000256" key="1">
    <source>
        <dbReference type="SAM" id="MobiDB-lite"/>
    </source>
</evidence>
<dbReference type="EMBL" id="VSWC01000183">
    <property type="protein sequence ID" value="KAA1069656.1"/>
    <property type="molecule type" value="Genomic_DNA"/>
</dbReference>
<feature type="compositionally biased region" description="Polar residues" evidence="1">
    <location>
        <begin position="134"/>
        <end position="156"/>
    </location>
</feature>
<organism evidence="2 3">
    <name type="scientific">Puccinia graminis f. sp. tritici</name>
    <dbReference type="NCBI Taxonomy" id="56615"/>
    <lineage>
        <taxon>Eukaryota</taxon>
        <taxon>Fungi</taxon>
        <taxon>Dikarya</taxon>
        <taxon>Basidiomycota</taxon>
        <taxon>Pucciniomycotina</taxon>
        <taxon>Pucciniomycetes</taxon>
        <taxon>Pucciniales</taxon>
        <taxon>Pucciniaceae</taxon>
        <taxon>Puccinia</taxon>
    </lineage>
</organism>
<dbReference type="AlphaFoldDB" id="A0A5B0M007"/>
<name>A0A5B0M007_PUCGR</name>